<keyword evidence="3" id="KW-1185">Reference proteome</keyword>
<sequence length="101" mass="11633">MNSPGEELDIFHLWDFLQEREPKMLSVLLEYMDEAVANRLGGAQWTAPHDDEEEKPEEPVAPVDEMNSDAEPEMTSRKLVLREDNNSYDSGPQQTDNIDQR</sequence>
<gene>
    <name evidence="2" type="ORF">NLS_LOCUS6529</name>
</gene>
<feature type="compositionally biased region" description="Polar residues" evidence="1">
    <location>
        <begin position="87"/>
        <end position="101"/>
    </location>
</feature>
<dbReference type="Proteomes" id="UP000277928">
    <property type="component" value="Unassembled WGS sequence"/>
</dbReference>
<accession>A0A3P6V1A4</accession>
<dbReference type="EMBL" id="UYRX01000582">
    <property type="protein sequence ID" value="VDK84154.1"/>
    <property type="molecule type" value="Genomic_DNA"/>
</dbReference>
<protein>
    <submittedName>
        <fullName evidence="2">Uncharacterized protein</fullName>
    </submittedName>
</protein>
<dbReference type="OrthoDB" id="10594643at2759"/>
<name>A0A3P6V1A4_LITSI</name>
<reference evidence="2 3" key="1">
    <citation type="submission" date="2018-08" db="EMBL/GenBank/DDBJ databases">
        <authorList>
            <person name="Laetsch R D."/>
            <person name="Stevens L."/>
            <person name="Kumar S."/>
            <person name="Blaxter L. M."/>
        </authorList>
    </citation>
    <scope>NUCLEOTIDE SEQUENCE [LARGE SCALE GENOMIC DNA]</scope>
</reference>
<dbReference type="AlphaFoldDB" id="A0A3P6V1A4"/>
<proteinExistence type="predicted"/>
<organism evidence="2 3">
    <name type="scientific">Litomosoides sigmodontis</name>
    <name type="common">Filarial nematode worm</name>
    <dbReference type="NCBI Taxonomy" id="42156"/>
    <lineage>
        <taxon>Eukaryota</taxon>
        <taxon>Metazoa</taxon>
        <taxon>Ecdysozoa</taxon>
        <taxon>Nematoda</taxon>
        <taxon>Chromadorea</taxon>
        <taxon>Rhabditida</taxon>
        <taxon>Spirurina</taxon>
        <taxon>Spiruromorpha</taxon>
        <taxon>Filarioidea</taxon>
        <taxon>Onchocercidae</taxon>
        <taxon>Litomosoides</taxon>
    </lineage>
</organism>
<evidence type="ECO:0000256" key="1">
    <source>
        <dbReference type="SAM" id="MobiDB-lite"/>
    </source>
</evidence>
<evidence type="ECO:0000313" key="3">
    <source>
        <dbReference type="Proteomes" id="UP000277928"/>
    </source>
</evidence>
<feature type="compositionally biased region" description="Basic and acidic residues" evidence="1">
    <location>
        <begin position="74"/>
        <end position="85"/>
    </location>
</feature>
<feature type="region of interest" description="Disordered" evidence="1">
    <location>
        <begin position="42"/>
        <end position="101"/>
    </location>
</feature>
<evidence type="ECO:0000313" key="2">
    <source>
        <dbReference type="EMBL" id="VDK84154.1"/>
    </source>
</evidence>